<gene>
    <name evidence="18" type="primary">LOC106806316</name>
</gene>
<keyword evidence="11 15" id="KW-1133">Transmembrane helix</keyword>
<evidence type="ECO:0000256" key="13">
    <source>
        <dbReference type="ARBA" id="ARBA00023157"/>
    </source>
</evidence>
<protein>
    <recommendedName>
        <fullName evidence="5">Translocon-associated protein subunit delta</fullName>
    </recommendedName>
    <alternativeName>
        <fullName evidence="14">Signal sequence receptor subunit delta</fullName>
    </alternativeName>
</protein>
<dbReference type="PANTHER" id="PTHR12731:SF1">
    <property type="entry name" value="TRANSLOCON-ASSOCIATED PROTEIN SUBUNIT DELTA"/>
    <property type="match status" value="1"/>
</dbReference>
<evidence type="ECO:0000313" key="18">
    <source>
        <dbReference type="RefSeq" id="XP_014663694.1"/>
    </source>
</evidence>
<feature type="signal peptide" evidence="16">
    <location>
        <begin position="1"/>
        <end position="21"/>
    </location>
</feature>
<evidence type="ECO:0000256" key="7">
    <source>
        <dbReference type="ARBA" id="ARBA00022692"/>
    </source>
</evidence>
<keyword evidence="8 16" id="KW-0732">Signal</keyword>
<keyword evidence="17" id="KW-1185">Reference proteome</keyword>
<dbReference type="InterPro" id="IPR008855">
    <property type="entry name" value="TRAP-delta"/>
</dbReference>
<feature type="transmembrane region" description="Helical" evidence="15">
    <location>
        <begin position="144"/>
        <end position="163"/>
    </location>
</feature>
<evidence type="ECO:0000256" key="14">
    <source>
        <dbReference type="ARBA" id="ARBA00031791"/>
    </source>
</evidence>
<comment type="subunit">
    <text evidence="4">Heterotetramer of TRAP-alpha, TRAP-beta, TRAP-delta and TRAP-gamma.</text>
</comment>
<evidence type="ECO:0000256" key="11">
    <source>
        <dbReference type="ARBA" id="ARBA00022989"/>
    </source>
</evidence>
<evidence type="ECO:0000256" key="6">
    <source>
        <dbReference type="ARBA" id="ARBA00022499"/>
    </source>
</evidence>
<evidence type="ECO:0000256" key="8">
    <source>
        <dbReference type="ARBA" id="ARBA00022729"/>
    </source>
</evidence>
<name>A0ABM1DUS3_PRICU</name>
<comment type="function">
    <text evidence="1">TRAP proteins are part of a complex whose function is to bind calcium to the ER membrane and thereby regulate the retention of ER resident proteins.</text>
</comment>
<comment type="subcellular location">
    <subcellularLocation>
        <location evidence="2">Endoplasmic reticulum membrane</location>
        <topology evidence="2">Single-pass type I membrane protein</topology>
    </subcellularLocation>
</comment>
<proteinExistence type="inferred from homology"/>
<keyword evidence="12 15" id="KW-0472">Membrane</keyword>
<dbReference type="RefSeq" id="XP_014663694.1">
    <property type="nucleotide sequence ID" value="XM_014808208.1"/>
</dbReference>
<evidence type="ECO:0000313" key="17">
    <source>
        <dbReference type="Proteomes" id="UP000695022"/>
    </source>
</evidence>
<keyword evidence="13" id="KW-1015">Disulfide bond</keyword>
<sequence>MAVEMFTSLLVGLFILSLASAESCLKPQVDSQVYSTHDAAVVVSTALVTEFTLKCSNGAKNLPLYAEINGRTTPVTKSEDGTKYQVSWVGEHKLAPRNVYPIRVFDSEGYQQLKKAQRNEENVGNVKPLFTIELNHPGQYRGPWLQSEFVAAIGAILVWYIAYSEKAKIHA</sequence>
<dbReference type="PANTHER" id="PTHR12731">
    <property type="entry name" value="TRANSLOCON-ASSOCIATED PROTEIN, DELTA SUBUNIT"/>
    <property type="match status" value="1"/>
</dbReference>
<dbReference type="Pfam" id="PF05404">
    <property type="entry name" value="TRAP-delta"/>
    <property type="match status" value="1"/>
</dbReference>
<keyword evidence="10" id="KW-0832">Ubl conjugation</keyword>
<keyword evidence="9" id="KW-0256">Endoplasmic reticulum</keyword>
<evidence type="ECO:0000256" key="15">
    <source>
        <dbReference type="SAM" id="Phobius"/>
    </source>
</evidence>
<evidence type="ECO:0000256" key="5">
    <source>
        <dbReference type="ARBA" id="ARBA00014387"/>
    </source>
</evidence>
<keyword evidence="7 15" id="KW-0812">Transmembrane</keyword>
<evidence type="ECO:0000256" key="2">
    <source>
        <dbReference type="ARBA" id="ARBA00004115"/>
    </source>
</evidence>
<evidence type="ECO:0000256" key="12">
    <source>
        <dbReference type="ARBA" id="ARBA00023136"/>
    </source>
</evidence>
<feature type="chain" id="PRO_5047236676" description="Translocon-associated protein subunit delta" evidence="16">
    <location>
        <begin position="22"/>
        <end position="171"/>
    </location>
</feature>
<comment type="similarity">
    <text evidence="3">Belongs to the TRAP-delta family.</text>
</comment>
<reference evidence="18" key="1">
    <citation type="submission" date="2025-08" db="UniProtKB">
        <authorList>
            <consortium name="RefSeq"/>
        </authorList>
    </citation>
    <scope>IDENTIFICATION</scope>
</reference>
<accession>A0ABM1DUS3</accession>
<evidence type="ECO:0000256" key="4">
    <source>
        <dbReference type="ARBA" id="ARBA00011819"/>
    </source>
</evidence>
<organism evidence="17 18">
    <name type="scientific">Priapulus caudatus</name>
    <name type="common">Priapulid worm</name>
    <dbReference type="NCBI Taxonomy" id="37621"/>
    <lineage>
        <taxon>Eukaryota</taxon>
        <taxon>Metazoa</taxon>
        <taxon>Ecdysozoa</taxon>
        <taxon>Scalidophora</taxon>
        <taxon>Priapulida</taxon>
        <taxon>Priapulimorpha</taxon>
        <taxon>Priapulimorphida</taxon>
        <taxon>Priapulidae</taxon>
        <taxon>Priapulus</taxon>
    </lineage>
</organism>
<evidence type="ECO:0000256" key="3">
    <source>
        <dbReference type="ARBA" id="ARBA00009294"/>
    </source>
</evidence>
<evidence type="ECO:0000256" key="16">
    <source>
        <dbReference type="SAM" id="SignalP"/>
    </source>
</evidence>
<evidence type="ECO:0000256" key="10">
    <source>
        <dbReference type="ARBA" id="ARBA00022843"/>
    </source>
</evidence>
<keyword evidence="6" id="KW-1017">Isopeptide bond</keyword>
<dbReference type="GeneID" id="106806316"/>
<evidence type="ECO:0000256" key="1">
    <source>
        <dbReference type="ARBA" id="ARBA00002838"/>
    </source>
</evidence>
<dbReference type="Proteomes" id="UP000695022">
    <property type="component" value="Unplaced"/>
</dbReference>
<evidence type="ECO:0000256" key="9">
    <source>
        <dbReference type="ARBA" id="ARBA00022824"/>
    </source>
</evidence>